<dbReference type="EMBL" id="GG692395">
    <property type="protein sequence ID" value="EER36137.1"/>
    <property type="molecule type" value="Genomic_DNA"/>
</dbReference>
<accession>C5M487</accession>
<gene>
    <name evidence="2" type="ORF">CTRG_00876</name>
</gene>
<feature type="transmembrane region" description="Helical" evidence="1">
    <location>
        <begin position="9"/>
        <end position="29"/>
    </location>
</feature>
<dbReference type="HOGENOM" id="CLU_1796219_0_0_1"/>
<dbReference type="VEuPathDB" id="FungiDB:CTRG_00876"/>
<keyword evidence="1" id="KW-1133">Transmembrane helix</keyword>
<keyword evidence="1" id="KW-0472">Membrane</keyword>
<keyword evidence="1" id="KW-0812">Transmembrane</keyword>
<protein>
    <submittedName>
        <fullName evidence="2">Uncharacterized protein</fullName>
    </submittedName>
</protein>
<evidence type="ECO:0000313" key="2">
    <source>
        <dbReference type="EMBL" id="EER36137.1"/>
    </source>
</evidence>
<evidence type="ECO:0000256" key="1">
    <source>
        <dbReference type="SAM" id="Phobius"/>
    </source>
</evidence>
<dbReference type="RefSeq" id="XP_002546095.1">
    <property type="nucleotide sequence ID" value="XM_002546049.1"/>
</dbReference>
<reference evidence="2 3" key="1">
    <citation type="journal article" date="2009" name="Nature">
        <title>Evolution of pathogenicity and sexual reproduction in eight Candida genomes.</title>
        <authorList>
            <person name="Butler G."/>
            <person name="Rasmussen M.D."/>
            <person name="Lin M.F."/>
            <person name="Santos M.A."/>
            <person name="Sakthikumar S."/>
            <person name="Munro C.A."/>
            <person name="Rheinbay E."/>
            <person name="Grabherr M."/>
            <person name="Forche A."/>
            <person name="Reedy J.L."/>
            <person name="Agrafioti I."/>
            <person name="Arnaud M.B."/>
            <person name="Bates S."/>
            <person name="Brown A.J."/>
            <person name="Brunke S."/>
            <person name="Costanzo M.C."/>
            <person name="Fitzpatrick D.A."/>
            <person name="de Groot P.W."/>
            <person name="Harris D."/>
            <person name="Hoyer L.L."/>
            <person name="Hube B."/>
            <person name="Klis F.M."/>
            <person name="Kodira C."/>
            <person name="Lennard N."/>
            <person name="Logue M.E."/>
            <person name="Martin R."/>
            <person name="Neiman A.M."/>
            <person name="Nikolaou E."/>
            <person name="Quail M.A."/>
            <person name="Quinn J."/>
            <person name="Santos M.C."/>
            <person name="Schmitzberger F.F."/>
            <person name="Sherlock G."/>
            <person name="Shah P."/>
            <person name="Silverstein K.A."/>
            <person name="Skrzypek M.S."/>
            <person name="Soll D."/>
            <person name="Staggs R."/>
            <person name="Stansfield I."/>
            <person name="Stumpf M.P."/>
            <person name="Sudbery P.E."/>
            <person name="Srikantha T."/>
            <person name="Zeng Q."/>
            <person name="Berman J."/>
            <person name="Berriman M."/>
            <person name="Heitman J."/>
            <person name="Gow N.A."/>
            <person name="Lorenz M.C."/>
            <person name="Birren B.W."/>
            <person name="Kellis M."/>
            <person name="Cuomo C.A."/>
        </authorList>
    </citation>
    <scope>NUCLEOTIDE SEQUENCE [LARGE SCALE GENOMIC DNA]</scope>
    <source>
        <strain evidence="3">ATCC MYA-3404 / T1</strain>
    </source>
</reference>
<dbReference type="KEGG" id="ctp:CTRG_00876"/>
<dbReference type="Proteomes" id="UP000002037">
    <property type="component" value="Unassembled WGS sequence"/>
</dbReference>
<proteinExistence type="predicted"/>
<dbReference type="GeneID" id="8301195"/>
<sequence length="147" mass="17329">MNMQWSNRFIFETFIEFSISWIVFSFSYAHTICKVCYIWLGNTICITFLHPIRIPTSKCQFIMSIPILEFLHGDIINFTNFFTGDIIFFKCIRITEVFRMFKDTNWICPTITIIRLTYTDSITFCKHTTIVVVQVAQVFTNGPIVIH</sequence>
<evidence type="ECO:0000313" key="3">
    <source>
        <dbReference type="Proteomes" id="UP000002037"/>
    </source>
</evidence>
<keyword evidence="3" id="KW-1185">Reference proteome</keyword>
<name>C5M487_CANTT</name>
<dbReference type="AlphaFoldDB" id="C5M487"/>
<organism evidence="2 3">
    <name type="scientific">Candida tropicalis (strain ATCC MYA-3404 / T1)</name>
    <name type="common">Yeast</name>
    <dbReference type="NCBI Taxonomy" id="294747"/>
    <lineage>
        <taxon>Eukaryota</taxon>
        <taxon>Fungi</taxon>
        <taxon>Dikarya</taxon>
        <taxon>Ascomycota</taxon>
        <taxon>Saccharomycotina</taxon>
        <taxon>Pichiomycetes</taxon>
        <taxon>Debaryomycetaceae</taxon>
        <taxon>Candida/Lodderomyces clade</taxon>
        <taxon>Candida</taxon>
    </lineage>
</organism>